<dbReference type="AlphaFoldDB" id="A0A382YVA5"/>
<feature type="transmembrane region" description="Helical" evidence="2">
    <location>
        <begin position="144"/>
        <end position="169"/>
    </location>
</feature>
<keyword evidence="2" id="KW-0812">Transmembrane</keyword>
<gene>
    <name evidence="3" type="ORF">METZ01_LOCUS439733</name>
</gene>
<feature type="region of interest" description="Disordered" evidence="1">
    <location>
        <begin position="23"/>
        <end position="45"/>
    </location>
</feature>
<proteinExistence type="predicted"/>
<feature type="transmembrane region" description="Helical" evidence="2">
    <location>
        <begin position="181"/>
        <end position="200"/>
    </location>
</feature>
<dbReference type="EMBL" id="UINC01178619">
    <property type="protein sequence ID" value="SVD86879.1"/>
    <property type="molecule type" value="Genomic_DNA"/>
</dbReference>
<dbReference type="PANTHER" id="PTHR42867:SF1">
    <property type="entry name" value="MEMBRANE PROTEIN-RELATED"/>
    <property type="match status" value="1"/>
</dbReference>
<sequence length="261" mass="29245">PPSVMTGIRKRLLRGLTTPTIRPENTCRNDPHPMPRDTGNSQLTEDLPVGGQAVIEGVMIRAEDKVVTAVRTPEQQIVVREEFHVPWGRRLRLLRVPVLRGAVSFFEMMIIGLRTLNFSADMAMQGEEAERPVRTEEDGWKNKLALGLTLAVSLGLGIGLFFFLPLFAAQLTGASRNAVEFNLIAGLVRMVLFLSYLWGISHWSEIRRVFEYHGAEHKSIFNHEAGADLTVEKAREFGRLHPRCGTSFLLIVVLVSIFVFA</sequence>
<dbReference type="PANTHER" id="PTHR42867">
    <property type="entry name" value="MEMBRANE PROTEIN-RELATED"/>
    <property type="match status" value="1"/>
</dbReference>
<feature type="non-terminal residue" evidence="3">
    <location>
        <position position="261"/>
    </location>
</feature>
<dbReference type="Pfam" id="PF07136">
    <property type="entry name" value="DUF1385"/>
    <property type="match status" value="1"/>
</dbReference>
<keyword evidence="2" id="KW-1133">Transmembrane helix</keyword>
<accession>A0A382YVA5</accession>
<dbReference type="InterPro" id="IPR010787">
    <property type="entry name" value="DUF1385"/>
</dbReference>
<feature type="non-terminal residue" evidence="3">
    <location>
        <position position="1"/>
    </location>
</feature>
<feature type="compositionally biased region" description="Basic and acidic residues" evidence="1">
    <location>
        <begin position="25"/>
        <end position="35"/>
    </location>
</feature>
<evidence type="ECO:0000313" key="3">
    <source>
        <dbReference type="EMBL" id="SVD86879.1"/>
    </source>
</evidence>
<organism evidence="3">
    <name type="scientific">marine metagenome</name>
    <dbReference type="NCBI Taxonomy" id="408172"/>
    <lineage>
        <taxon>unclassified sequences</taxon>
        <taxon>metagenomes</taxon>
        <taxon>ecological metagenomes</taxon>
    </lineage>
</organism>
<evidence type="ECO:0000256" key="1">
    <source>
        <dbReference type="SAM" id="MobiDB-lite"/>
    </source>
</evidence>
<evidence type="ECO:0008006" key="4">
    <source>
        <dbReference type="Google" id="ProtNLM"/>
    </source>
</evidence>
<name>A0A382YVA5_9ZZZZ</name>
<reference evidence="3" key="1">
    <citation type="submission" date="2018-05" db="EMBL/GenBank/DDBJ databases">
        <authorList>
            <person name="Lanie J.A."/>
            <person name="Ng W.-L."/>
            <person name="Kazmierczak K.M."/>
            <person name="Andrzejewski T.M."/>
            <person name="Davidsen T.M."/>
            <person name="Wayne K.J."/>
            <person name="Tettelin H."/>
            <person name="Glass J.I."/>
            <person name="Rusch D."/>
            <person name="Podicherti R."/>
            <person name="Tsui H.-C.T."/>
            <person name="Winkler M.E."/>
        </authorList>
    </citation>
    <scope>NUCLEOTIDE SEQUENCE</scope>
</reference>
<feature type="transmembrane region" description="Helical" evidence="2">
    <location>
        <begin position="240"/>
        <end position="260"/>
    </location>
</feature>
<evidence type="ECO:0000256" key="2">
    <source>
        <dbReference type="SAM" id="Phobius"/>
    </source>
</evidence>
<keyword evidence="2" id="KW-0472">Membrane</keyword>
<protein>
    <recommendedName>
        <fullName evidence="4">DUF1385 domain-containing protein</fullName>
    </recommendedName>
</protein>